<accession>A0A1W1UYI8</accession>
<dbReference type="AlphaFoldDB" id="A0A1W1UYI8"/>
<dbReference type="EMBL" id="FWWT01000013">
    <property type="protein sequence ID" value="SMB86109.1"/>
    <property type="molecule type" value="Genomic_DNA"/>
</dbReference>
<organism evidence="1 2">
    <name type="scientific">Desulfonispora thiosulfatigenes DSM 11270</name>
    <dbReference type="NCBI Taxonomy" id="656914"/>
    <lineage>
        <taxon>Bacteria</taxon>
        <taxon>Bacillati</taxon>
        <taxon>Bacillota</taxon>
        <taxon>Clostridia</taxon>
        <taxon>Eubacteriales</taxon>
        <taxon>Peptococcaceae</taxon>
        <taxon>Desulfonispora</taxon>
    </lineage>
</organism>
<protein>
    <submittedName>
        <fullName evidence="1">Uncharacterized protein</fullName>
    </submittedName>
</protein>
<evidence type="ECO:0000313" key="1">
    <source>
        <dbReference type="EMBL" id="SMB86109.1"/>
    </source>
</evidence>
<sequence>MNNRDMKLVEVLHELEEGGIYALETNKHLYIILKGTENSYENIDYELNEDILKIKFDTDALSERKQIVYEVEPFPTDIYDTLVLEQDGEEIGFNSIYGK</sequence>
<name>A0A1W1UYI8_DESTI</name>
<dbReference type="Proteomes" id="UP000192731">
    <property type="component" value="Unassembled WGS sequence"/>
</dbReference>
<dbReference type="STRING" id="656914.SAMN00017405_1119"/>
<evidence type="ECO:0000313" key="2">
    <source>
        <dbReference type="Proteomes" id="UP000192731"/>
    </source>
</evidence>
<keyword evidence="2" id="KW-1185">Reference proteome</keyword>
<reference evidence="1 2" key="1">
    <citation type="submission" date="2017-04" db="EMBL/GenBank/DDBJ databases">
        <authorList>
            <person name="Afonso C.L."/>
            <person name="Miller P.J."/>
            <person name="Scott M.A."/>
            <person name="Spackman E."/>
            <person name="Goraichik I."/>
            <person name="Dimitrov K.M."/>
            <person name="Suarez D.L."/>
            <person name="Swayne D.E."/>
        </authorList>
    </citation>
    <scope>NUCLEOTIDE SEQUENCE [LARGE SCALE GENOMIC DNA]</scope>
    <source>
        <strain evidence="1 2">DSM 11270</strain>
    </source>
</reference>
<proteinExistence type="predicted"/>
<gene>
    <name evidence="1" type="ORF">SAMN00017405_1119</name>
</gene>